<accession>A0ABU6RA21</accession>
<dbReference type="Proteomes" id="UP001341840">
    <property type="component" value="Unassembled WGS sequence"/>
</dbReference>
<evidence type="ECO:0000313" key="3">
    <source>
        <dbReference type="Proteomes" id="UP001341840"/>
    </source>
</evidence>
<evidence type="ECO:0000313" key="2">
    <source>
        <dbReference type="EMBL" id="MED6120830.1"/>
    </source>
</evidence>
<comment type="caution">
    <text evidence="2">The sequence shown here is derived from an EMBL/GenBank/DDBJ whole genome shotgun (WGS) entry which is preliminary data.</text>
</comment>
<feature type="compositionally biased region" description="Basic residues" evidence="1">
    <location>
        <begin position="32"/>
        <end position="50"/>
    </location>
</feature>
<proteinExistence type="predicted"/>
<dbReference type="EMBL" id="JASCZI010030297">
    <property type="protein sequence ID" value="MED6120830.1"/>
    <property type="molecule type" value="Genomic_DNA"/>
</dbReference>
<sequence length="202" mass="22673">MQNYKWWEYNQKFFSKAILILNDRARSSLTHTHHTAPTHTKTTHQHTHSRGGKEEDCGAGKGRSSRHRPERQGARGGVVIAWRHHPPPVSTSSLLRVVASRHCTSTSPHILRCRQLPIAPPLPAAVVSIRPSRLHHQPLSSRVVASPLPRRASTSLLPRIVTSRRRPASSSAFHSLHLKLVSLKPYGACSVIEMVKYSETRR</sequence>
<organism evidence="2 3">
    <name type="scientific">Stylosanthes scabra</name>
    <dbReference type="NCBI Taxonomy" id="79078"/>
    <lineage>
        <taxon>Eukaryota</taxon>
        <taxon>Viridiplantae</taxon>
        <taxon>Streptophyta</taxon>
        <taxon>Embryophyta</taxon>
        <taxon>Tracheophyta</taxon>
        <taxon>Spermatophyta</taxon>
        <taxon>Magnoliopsida</taxon>
        <taxon>eudicotyledons</taxon>
        <taxon>Gunneridae</taxon>
        <taxon>Pentapetalae</taxon>
        <taxon>rosids</taxon>
        <taxon>fabids</taxon>
        <taxon>Fabales</taxon>
        <taxon>Fabaceae</taxon>
        <taxon>Papilionoideae</taxon>
        <taxon>50 kb inversion clade</taxon>
        <taxon>dalbergioids sensu lato</taxon>
        <taxon>Dalbergieae</taxon>
        <taxon>Pterocarpus clade</taxon>
        <taxon>Stylosanthes</taxon>
    </lineage>
</organism>
<evidence type="ECO:0000256" key="1">
    <source>
        <dbReference type="SAM" id="MobiDB-lite"/>
    </source>
</evidence>
<keyword evidence="3" id="KW-1185">Reference proteome</keyword>
<name>A0ABU6RA21_9FABA</name>
<gene>
    <name evidence="2" type="ORF">PIB30_024706</name>
</gene>
<reference evidence="2 3" key="1">
    <citation type="journal article" date="2023" name="Plants (Basel)">
        <title>Bridging the Gap: Combining Genomics and Transcriptomics Approaches to Understand Stylosanthes scabra, an Orphan Legume from the Brazilian Caatinga.</title>
        <authorList>
            <person name="Ferreira-Neto J.R.C."/>
            <person name="da Silva M.D."/>
            <person name="Binneck E."/>
            <person name="de Melo N.F."/>
            <person name="da Silva R.H."/>
            <person name="de Melo A.L.T.M."/>
            <person name="Pandolfi V."/>
            <person name="Bustamante F.O."/>
            <person name="Brasileiro-Vidal A.C."/>
            <person name="Benko-Iseppon A.M."/>
        </authorList>
    </citation>
    <scope>NUCLEOTIDE SEQUENCE [LARGE SCALE GENOMIC DNA]</scope>
    <source>
        <tissue evidence="2">Leaves</tissue>
    </source>
</reference>
<feature type="region of interest" description="Disordered" evidence="1">
    <location>
        <begin position="32"/>
        <end position="74"/>
    </location>
</feature>
<protein>
    <submittedName>
        <fullName evidence="2">Uncharacterized protein</fullName>
    </submittedName>
</protein>